<accession>A0ACC4CXV1</accession>
<evidence type="ECO:0000313" key="1">
    <source>
        <dbReference type="EMBL" id="KAL3609958.1"/>
    </source>
</evidence>
<proteinExistence type="predicted"/>
<organism evidence="1 2">
    <name type="scientific">Populus alba</name>
    <name type="common">White poplar</name>
    <dbReference type="NCBI Taxonomy" id="43335"/>
    <lineage>
        <taxon>Eukaryota</taxon>
        <taxon>Viridiplantae</taxon>
        <taxon>Streptophyta</taxon>
        <taxon>Embryophyta</taxon>
        <taxon>Tracheophyta</taxon>
        <taxon>Spermatophyta</taxon>
        <taxon>Magnoliopsida</taxon>
        <taxon>eudicotyledons</taxon>
        <taxon>Gunneridae</taxon>
        <taxon>Pentapetalae</taxon>
        <taxon>rosids</taxon>
        <taxon>fabids</taxon>
        <taxon>Malpighiales</taxon>
        <taxon>Salicaceae</taxon>
        <taxon>Saliceae</taxon>
        <taxon>Populus</taxon>
    </lineage>
</organism>
<evidence type="ECO:0000313" key="2">
    <source>
        <dbReference type="Proteomes" id="UP000309997"/>
    </source>
</evidence>
<gene>
    <name evidence="1" type="ORF">D5086_000978</name>
</gene>
<dbReference type="EMBL" id="RCHU02000001">
    <property type="protein sequence ID" value="KAL3609958.1"/>
    <property type="molecule type" value="Genomic_DNA"/>
</dbReference>
<keyword evidence="2" id="KW-1185">Reference proteome</keyword>
<sequence>MGANLSSSFADPNVYSLVGSLCLQPSPPPPRIKPGLGDLPESCVALVLEYLNPSEICRLAKLNRAFRGASWADFIWESKLPVNYEDLIERVFGEGLEDKLCKREVYTRLCRANTFDDGTKKAWLDKRTGGVCLSIASKGLAITGIDDRRYWNHIPTEESSFNSVAYLQQIWWFEVDGQFEFPFPAGTYGLFFRLQLGRAAKRFGRRICNTEHVHGWDIKPVQFQLWTSDGQHASSQCFLDDPGKWNLYHAGDFVVDGTNASTKLKFSMTQIDCTHTKVVGPPSQQSIISHKYRNIRSEFNVSSIGQWLCKLERVRSSQPSLATNLKLVHVDITAYNLHRQAYDYPNCNYNQTGLRKETLLRLYLYLLLSHYPERWNKKYPKTKTNDYPNHIAHAATSYKNVISMKSIFRISEN</sequence>
<comment type="caution">
    <text evidence="1">The sequence shown here is derived from an EMBL/GenBank/DDBJ whole genome shotgun (WGS) entry which is preliminary data.</text>
</comment>
<dbReference type="Proteomes" id="UP000309997">
    <property type="component" value="Unassembled WGS sequence"/>
</dbReference>
<reference evidence="1 2" key="1">
    <citation type="journal article" date="2024" name="Plant Biotechnol. J.">
        <title>Genome and CRISPR/Cas9 system of a widespread forest tree (Populus alba) in the world.</title>
        <authorList>
            <person name="Liu Y.J."/>
            <person name="Jiang P.F."/>
            <person name="Han X.M."/>
            <person name="Li X.Y."/>
            <person name="Wang H.M."/>
            <person name="Wang Y.J."/>
            <person name="Wang X.X."/>
            <person name="Zeng Q.Y."/>
        </authorList>
    </citation>
    <scope>NUCLEOTIDE SEQUENCE [LARGE SCALE GENOMIC DNA]</scope>
    <source>
        <strain evidence="2">cv. PAL-ZL1</strain>
    </source>
</reference>
<name>A0ACC4CXV1_POPAL</name>
<protein>
    <submittedName>
        <fullName evidence="1">Uncharacterized protein</fullName>
    </submittedName>
</protein>